<dbReference type="PaxDb" id="39947-A0A0P0VJ98"/>
<reference evidence="2 3" key="3">
    <citation type="journal article" date="2013" name="Rice">
        <title>Improvement of the Oryza sativa Nipponbare reference genome using next generation sequence and optical map data.</title>
        <authorList>
            <person name="Kawahara Y."/>
            <person name="de la Bastide M."/>
            <person name="Hamilton J.P."/>
            <person name="Kanamori H."/>
            <person name="McCombie W.R."/>
            <person name="Ouyang S."/>
            <person name="Schwartz D.C."/>
            <person name="Tanaka T."/>
            <person name="Wu J."/>
            <person name="Zhou S."/>
            <person name="Childs K.L."/>
            <person name="Davidson R.M."/>
            <person name="Lin H."/>
            <person name="Quesada-Ocampo L."/>
            <person name="Vaillancourt B."/>
            <person name="Sakai H."/>
            <person name="Lee S.S."/>
            <person name="Kim J."/>
            <person name="Numa H."/>
            <person name="Itoh T."/>
            <person name="Buell C.R."/>
            <person name="Matsumoto T."/>
        </authorList>
    </citation>
    <scope>NUCLEOTIDE SEQUENCE [LARGE SCALE GENOMIC DNA]</scope>
    <source>
        <strain evidence="3">cv. Nipponbare</strain>
    </source>
</reference>
<accession>A0A0P0VJ98</accession>
<evidence type="ECO:0000313" key="2">
    <source>
        <dbReference type="EMBL" id="BAS78804.1"/>
    </source>
</evidence>
<evidence type="ECO:0000256" key="1">
    <source>
        <dbReference type="SAM" id="MobiDB-lite"/>
    </source>
</evidence>
<gene>
    <name evidence="2" type="ordered locus">Os02g0502900</name>
    <name evidence="2" type="ORF">OSNPB_020502900</name>
</gene>
<keyword evidence="3" id="KW-1185">Reference proteome</keyword>
<feature type="compositionally biased region" description="Basic and acidic residues" evidence="1">
    <location>
        <begin position="34"/>
        <end position="50"/>
    </location>
</feature>
<proteinExistence type="predicted"/>
<reference evidence="2 3" key="2">
    <citation type="journal article" date="2013" name="Plant Cell Physiol.">
        <title>Rice Annotation Project Database (RAP-DB): an integrative and interactive database for rice genomics.</title>
        <authorList>
            <person name="Sakai H."/>
            <person name="Lee S.S."/>
            <person name="Tanaka T."/>
            <person name="Numa H."/>
            <person name="Kim J."/>
            <person name="Kawahara Y."/>
            <person name="Wakimoto H."/>
            <person name="Yang C.C."/>
            <person name="Iwamoto M."/>
            <person name="Abe T."/>
            <person name="Yamada Y."/>
            <person name="Muto A."/>
            <person name="Inokuchi H."/>
            <person name="Ikemura T."/>
            <person name="Matsumoto T."/>
            <person name="Sasaki T."/>
            <person name="Itoh T."/>
        </authorList>
    </citation>
    <scope>NUCLEOTIDE SEQUENCE [LARGE SCALE GENOMIC DNA]</scope>
    <source>
        <strain evidence="3">cv. Nipponbare</strain>
    </source>
</reference>
<name>A0A0P0VJ98_ORYSJ</name>
<dbReference type="EMBL" id="AP014958">
    <property type="protein sequence ID" value="BAS78804.1"/>
    <property type="molecule type" value="Genomic_DNA"/>
</dbReference>
<sequence length="136" mass="14542">MIPARNSGYRGTILTTAATTTNFTASAEKGTPGRAEEQLRRSDGERKGGRDVGWGEEGNEGPQQLPAMAGGTERKRERRKKARKKKRVVAGTASAVASDRGGGRTPNSPTRSRLMPRCHAGTGNPPPTLRRPHGRA</sequence>
<feature type="compositionally biased region" description="Basic residues" evidence="1">
    <location>
        <begin position="76"/>
        <end position="88"/>
    </location>
</feature>
<dbReference type="InParanoid" id="A0A0P0VJ98"/>
<protein>
    <submittedName>
        <fullName evidence="2">Os02g0502900 protein</fullName>
    </submittedName>
</protein>
<reference evidence="3" key="1">
    <citation type="journal article" date="2005" name="Nature">
        <title>The map-based sequence of the rice genome.</title>
        <authorList>
            <consortium name="International rice genome sequencing project (IRGSP)"/>
            <person name="Matsumoto T."/>
            <person name="Wu J."/>
            <person name="Kanamori H."/>
            <person name="Katayose Y."/>
            <person name="Fujisawa M."/>
            <person name="Namiki N."/>
            <person name="Mizuno H."/>
            <person name="Yamamoto K."/>
            <person name="Antonio B.A."/>
            <person name="Baba T."/>
            <person name="Sakata K."/>
            <person name="Nagamura Y."/>
            <person name="Aoki H."/>
            <person name="Arikawa K."/>
            <person name="Arita K."/>
            <person name="Bito T."/>
            <person name="Chiden Y."/>
            <person name="Fujitsuka N."/>
            <person name="Fukunaka R."/>
            <person name="Hamada M."/>
            <person name="Harada C."/>
            <person name="Hayashi A."/>
            <person name="Hijishita S."/>
            <person name="Honda M."/>
            <person name="Hosokawa S."/>
            <person name="Ichikawa Y."/>
            <person name="Idonuma A."/>
            <person name="Iijima M."/>
            <person name="Ikeda M."/>
            <person name="Ikeno M."/>
            <person name="Ito K."/>
            <person name="Ito S."/>
            <person name="Ito T."/>
            <person name="Ito Y."/>
            <person name="Ito Y."/>
            <person name="Iwabuchi A."/>
            <person name="Kamiya K."/>
            <person name="Karasawa W."/>
            <person name="Kurita K."/>
            <person name="Katagiri S."/>
            <person name="Kikuta A."/>
            <person name="Kobayashi H."/>
            <person name="Kobayashi N."/>
            <person name="Machita K."/>
            <person name="Maehara T."/>
            <person name="Masukawa M."/>
            <person name="Mizubayashi T."/>
            <person name="Mukai Y."/>
            <person name="Nagasaki H."/>
            <person name="Nagata Y."/>
            <person name="Naito S."/>
            <person name="Nakashima M."/>
            <person name="Nakama Y."/>
            <person name="Nakamichi Y."/>
            <person name="Nakamura M."/>
            <person name="Meguro A."/>
            <person name="Negishi M."/>
            <person name="Ohta I."/>
            <person name="Ohta T."/>
            <person name="Okamoto M."/>
            <person name="Ono N."/>
            <person name="Saji S."/>
            <person name="Sakaguchi M."/>
            <person name="Sakai K."/>
            <person name="Shibata M."/>
            <person name="Shimokawa T."/>
            <person name="Song J."/>
            <person name="Takazaki Y."/>
            <person name="Terasawa K."/>
            <person name="Tsugane M."/>
            <person name="Tsuji K."/>
            <person name="Ueda S."/>
            <person name="Waki K."/>
            <person name="Yamagata H."/>
            <person name="Yamamoto M."/>
            <person name="Yamamoto S."/>
            <person name="Yamane H."/>
            <person name="Yoshiki S."/>
            <person name="Yoshihara R."/>
            <person name="Yukawa K."/>
            <person name="Zhong H."/>
            <person name="Yano M."/>
            <person name="Yuan Q."/>
            <person name="Ouyang S."/>
            <person name="Liu J."/>
            <person name="Jones K.M."/>
            <person name="Gansberger K."/>
            <person name="Moffat K."/>
            <person name="Hill J."/>
            <person name="Bera J."/>
            <person name="Fadrosh D."/>
            <person name="Jin S."/>
            <person name="Johri S."/>
            <person name="Kim M."/>
            <person name="Overton L."/>
            <person name="Reardon M."/>
            <person name="Tsitrin T."/>
            <person name="Vuong H."/>
            <person name="Weaver B."/>
            <person name="Ciecko A."/>
            <person name="Tallon L."/>
            <person name="Jackson J."/>
            <person name="Pai G."/>
            <person name="Aken S.V."/>
            <person name="Utterback T."/>
            <person name="Reidmuller S."/>
            <person name="Feldblyum T."/>
            <person name="Hsiao J."/>
            <person name="Zismann V."/>
            <person name="Iobst S."/>
            <person name="de Vazeille A.R."/>
            <person name="Buell C.R."/>
            <person name="Ying K."/>
            <person name="Li Y."/>
            <person name="Lu T."/>
            <person name="Huang Y."/>
            <person name="Zhao Q."/>
            <person name="Feng Q."/>
            <person name="Zhang L."/>
            <person name="Zhu J."/>
            <person name="Weng Q."/>
            <person name="Mu J."/>
            <person name="Lu Y."/>
            <person name="Fan D."/>
            <person name="Liu Y."/>
            <person name="Guan J."/>
            <person name="Zhang Y."/>
            <person name="Yu S."/>
            <person name="Liu X."/>
            <person name="Zhang Y."/>
            <person name="Hong G."/>
            <person name="Han B."/>
            <person name="Choisne N."/>
            <person name="Demange N."/>
            <person name="Orjeda G."/>
            <person name="Samain S."/>
            <person name="Cattolico L."/>
            <person name="Pelletier E."/>
            <person name="Couloux A."/>
            <person name="Segurens B."/>
            <person name="Wincker P."/>
            <person name="D'Hont A."/>
            <person name="Scarpelli C."/>
            <person name="Weissenbach J."/>
            <person name="Salanoubat M."/>
            <person name="Quetier F."/>
            <person name="Yu Y."/>
            <person name="Kim H.R."/>
            <person name="Rambo T."/>
            <person name="Currie J."/>
            <person name="Collura K."/>
            <person name="Luo M."/>
            <person name="Yang T."/>
            <person name="Ammiraju J.S.S."/>
            <person name="Engler F."/>
            <person name="Soderlund C."/>
            <person name="Wing R.A."/>
            <person name="Palmer L.E."/>
            <person name="de la Bastide M."/>
            <person name="Spiegel L."/>
            <person name="Nascimento L."/>
            <person name="Zutavern T."/>
            <person name="O'Shaughnessy A."/>
            <person name="Dike S."/>
            <person name="Dedhia N."/>
            <person name="Preston R."/>
            <person name="Balija V."/>
            <person name="McCombie W.R."/>
            <person name="Chow T."/>
            <person name="Chen H."/>
            <person name="Chung M."/>
            <person name="Chen C."/>
            <person name="Shaw J."/>
            <person name="Wu H."/>
            <person name="Hsiao K."/>
            <person name="Chao Y."/>
            <person name="Chu M."/>
            <person name="Cheng C."/>
            <person name="Hour A."/>
            <person name="Lee P."/>
            <person name="Lin S."/>
            <person name="Lin Y."/>
            <person name="Liou J."/>
            <person name="Liu S."/>
            <person name="Hsing Y."/>
            <person name="Raghuvanshi S."/>
            <person name="Mohanty A."/>
            <person name="Bharti A.K."/>
            <person name="Gaur A."/>
            <person name="Gupta V."/>
            <person name="Kumar D."/>
            <person name="Ravi V."/>
            <person name="Vij S."/>
            <person name="Kapur A."/>
            <person name="Khurana P."/>
            <person name="Khurana P."/>
            <person name="Khurana J.P."/>
            <person name="Tyagi A.K."/>
            <person name="Gaikwad K."/>
            <person name="Singh A."/>
            <person name="Dalal V."/>
            <person name="Srivastava S."/>
            <person name="Dixit A."/>
            <person name="Pal A.K."/>
            <person name="Ghazi I.A."/>
            <person name="Yadav M."/>
            <person name="Pandit A."/>
            <person name="Bhargava A."/>
            <person name="Sureshbabu K."/>
            <person name="Batra K."/>
            <person name="Sharma T.R."/>
            <person name="Mohapatra T."/>
            <person name="Singh N.K."/>
            <person name="Messing J."/>
            <person name="Nelson A.B."/>
            <person name="Fuks G."/>
            <person name="Kavchok S."/>
            <person name="Keizer G."/>
            <person name="Linton E."/>
            <person name="Llaca V."/>
            <person name="Song R."/>
            <person name="Tanyolac B."/>
            <person name="Young S."/>
            <person name="Ho-Il K."/>
            <person name="Hahn J.H."/>
            <person name="Sangsakoo G."/>
            <person name="Vanavichit A."/>
            <person name="de Mattos Luiz.A.T."/>
            <person name="Zimmer P.D."/>
            <person name="Malone G."/>
            <person name="Dellagostin O."/>
            <person name="de Oliveira A.C."/>
            <person name="Bevan M."/>
            <person name="Bancroft I."/>
            <person name="Minx P."/>
            <person name="Cordum H."/>
            <person name="Wilson R."/>
            <person name="Cheng Z."/>
            <person name="Jin W."/>
            <person name="Jiang J."/>
            <person name="Leong S.A."/>
            <person name="Iwama H."/>
            <person name="Gojobori T."/>
            <person name="Itoh T."/>
            <person name="Niimura Y."/>
            <person name="Fujii Y."/>
            <person name="Habara T."/>
            <person name="Sakai H."/>
            <person name="Sato Y."/>
            <person name="Wilson G."/>
            <person name="Kumar K."/>
            <person name="McCouch S."/>
            <person name="Juretic N."/>
            <person name="Hoen D."/>
            <person name="Wright S."/>
            <person name="Bruskiewich R."/>
            <person name="Bureau T."/>
            <person name="Miyao A."/>
            <person name="Hirochika H."/>
            <person name="Nishikawa T."/>
            <person name="Kadowaki K."/>
            <person name="Sugiura M."/>
            <person name="Burr B."/>
            <person name="Sasaki T."/>
        </authorList>
    </citation>
    <scope>NUCLEOTIDE SEQUENCE [LARGE SCALE GENOMIC DNA]</scope>
    <source>
        <strain evidence="3">cv. Nipponbare</strain>
    </source>
</reference>
<evidence type="ECO:0000313" key="3">
    <source>
        <dbReference type="Proteomes" id="UP000059680"/>
    </source>
</evidence>
<dbReference type="AlphaFoldDB" id="A0A0P0VJ98"/>
<dbReference type="Proteomes" id="UP000059680">
    <property type="component" value="Chromosome 2"/>
</dbReference>
<feature type="region of interest" description="Disordered" evidence="1">
    <location>
        <begin position="20"/>
        <end position="136"/>
    </location>
</feature>
<organism evidence="2 3">
    <name type="scientific">Oryza sativa subsp. japonica</name>
    <name type="common">Rice</name>
    <dbReference type="NCBI Taxonomy" id="39947"/>
    <lineage>
        <taxon>Eukaryota</taxon>
        <taxon>Viridiplantae</taxon>
        <taxon>Streptophyta</taxon>
        <taxon>Embryophyta</taxon>
        <taxon>Tracheophyta</taxon>
        <taxon>Spermatophyta</taxon>
        <taxon>Magnoliopsida</taxon>
        <taxon>Liliopsida</taxon>
        <taxon>Poales</taxon>
        <taxon>Poaceae</taxon>
        <taxon>BOP clade</taxon>
        <taxon>Oryzoideae</taxon>
        <taxon>Oryzeae</taxon>
        <taxon>Oryzinae</taxon>
        <taxon>Oryza</taxon>
        <taxon>Oryza sativa</taxon>
    </lineage>
</organism>